<evidence type="ECO:0000313" key="2">
    <source>
        <dbReference type="EMBL" id="MBB3108274.1"/>
    </source>
</evidence>
<dbReference type="Proteomes" id="UP000570361">
    <property type="component" value="Unassembled WGS sequence"/>
</dbReference>
<dbReference type="AlphaFoldDB" id="A0A7W5AT47"/>
<feature type="transmembrane region" description="Helical" evidence="1">
    <location>
        <begin position="6"/>
        <end position="28"/>
    </location>
</feature>
<feature type="transmembrane region" description="Helical" evidence="1">
    <location>
        <begin position="92"/>
        <end position="115"/>
    </location>
</feature>
<keyword evidence="1" id="KW-0472">Membrane</keyword>
<keyword evidence="1" id="KW-0812">Transmembrane</keyword>
<sequence>MLEYNGIATSLFIFGAVTLPQIYVHMWLSTALLGVKPPRFWTRLLKVSILPMVYMEAMYWILPVSLHLVNGLITSLLIHILMFKGQPIKKRILLWAFTYLLLIVSDSGCALAYMQFFEISTFAASPWYIKSLFYWPIFMLVALIAWHIHKRDLAPAARLGNSWLD</sequence>
<accession>A0A7W5AT47</accession>
<keyword evidence="3" id="KW-1185">Reference proteome</keyword>
<reference evidence="2 3" key="1">
    <citation type="submission" date="2020-08" db="EMBL/GenBank/DDBJ databases">
        <title>Genomic Encyclopedia of Type Strains, Phase III (KMG-III): the genomes of soil and plant-associated and newly described type strains.</title>
        <authorList>
            <person name="Whitman W."/>
        </authorList>
    </citation>
    <scope>NUCLEOTIDE SEQUENCE [LARGE SCALE GENOMIC DNA]</scope>
    <source>
        <strain evidence="2 3">CECT 5862</strain>
    </source>
</reference>
<name>A0A7W5AT47_9BACL</name>
<evidence type="ECO:0000256" key="1">
    <source>
        <dbReference type="SAM" id="Phobius"/>
    </source>
</evidence>
<keyword evidence="1" id="KW-1133">Transmembrane helix</keyword>
<organism evidence="2 3">
    <name type="scientific">Paenibacillus phyllosphaerae</name>
    <dbReference type="NCBI Taxonomy" id="274593"/>
    <lineage>
        <taxon>Bacteria</taxon>
        <taxon>Bacillati</taxon>
        <taxon>Bacillota</taxon>
        <taxon>Bacilli</taxon>
        <taxon>Bacillales</taxon>
        <taxon>Paenibacillaceae</taxon>
        <taxon>Paenibacillus</taxon>
    </lineage>
</organism>
<feature type="transmembrane region" description="Helical" evidence="1">
    <location>
        <begin position="127"/>
        <end position="148"/>
    </location>
</feature>
<proteinExistence type="predicted"/>
<feature type="transmembrane region" description="Helical" evidence="1">
    <location>
        <begin position="68"/>
        <end position="85"/>
    </location>
</feature>
<comment type="caution">
    <text evidence="2">The sequence shown here is derived from an EMBL/GenBank/DDBJ whole genome shotgun (WGS) entry which is preliminary data.</text>
</comment>
<gene>
    <name evidence="2" type="ORF">FHS18_000302</name>
</gene>
<dbReference type="RefSeq" id="WP_183596178.1">
    <property type="nucleotide sequence ID" value="NZ_JACHXK010000001.1"/>
</dbReference>
<protein>
    <submittedName>
        <fullName evidence="2">Uncharacterized protein</fullName>
    </submittedName>
</protein>
<evidence type="ECO:0000313" key="3">
    <source>
        <dbReference type="Proteomes" id="UP000570361"/>
    </source>
</evidence>
<dbReference type="EMBL" id="JACHXK010000001">
    <property type="protein sequence ID" value="MBB3108274.1"/>
    <property type="molecule type" value="Genomic_DNA"/>
</dbReference>